<sequence>MKKILFLAITVLFLSCSSSDDQDRLMYNITYSVVASNGATINKVSYRNSQGDLVELNNVSSPWTINLNVRAGLGLEAAAFGDIPYQGSLSITANWTPEGGVQQSENVTLPNNTPNSTLSNAKVEISGRTLPD</sequence>
<accession>A0ABV8RCS7</accession>
<evidence type="ECO:0000313" key="3">
    <source>
        <dbReference type="Proteomes" id="UP001595826"/>
    </source>
</evidence>
<evidence type="ECO:0000313" key="2">
    <source>
        <dbReference type="EMBL" id="MFC4269089.1"/>
    </source>
</evidence>
<organism evidence="2 3">
    <name type="scientific">Polaribacter marinivivus</name>
    <dbReference type="NCBI Taxonomy" id="1524260"/>
    <lineage>
        <taxon>Bacteria</taxon>
        <taxon>Pseudomonadati</taxon>
        <taxon>Bacteroidota</taxon>
        <taxon>Flavobacteriia</taxon>
        <taxon>Flavobacteriales</taxon>
        <taxon>Flavobacteriaceae</taxon>
    </lineage>
</organism>
<proteinExistence type="predicted"/>
<keyword evidence="1" id="KW-0732">Signal</keyword>
<dbReference type="RefSeq" id="WP_298993573.1">
    <property type="nucleotide sequence ID" value="NZ_JBHSCY010000002.1"/>
</dbReference>
<evidence type="ECO:0000256" key="1">
    <source>
        <dbReference type="SAM" id="SignalP"/>
    </source>
</evidence>
<protein>
    <submittedName>
        <fullName evidence="2">Uncharacterized protein</fullName>
    </submittedName>
</protein>
<gene>
    <name evidence="2" type="ORF">ACFOWD_09255</name>
</gene>
<dbReference type="Proteomes" id="UP001595826">
    <property type="component" value="Unassembled WGS sequence"/>
</dbReference>
<dbReference type="PROSITE" id="PS51257">
    <property type="entry name" value="PROKAR_LIPOPROTEIN"/>
    <property type="match status" value="1"/>
</dbReference>
<dbReference type="EMBL" id="JBHSCY010000002">
    <property type="protein sequence ID" value="MFC4269089.1"/>
    <property type="molecule type" value="Genomic_DNA"/>
</dbReference>
<reference evidence="3" key="1">
    <citation type="journal article" date="2019" name="Int. J. Syst. Evol. Microbiol.">
        <title>The Global Catalogue of Microorganisms (GCM) 10K type strain sequencing project: providing services to taxonomists for standard genome sequencing and annotation.</title>
        <authorList>
            <consortium name="The Broad Institute Genomics Platform"/>
            <consortium name="The Broad Institute Genome Sequencing Center for Infectious Disease"/>
            <person name="Wu L."/>
            <person name="Ma J."/>
        </authorList>
    </citation>
    <scope>NUCLEOTIDE SEQUENCE [LARGE SCALE GENOMIC DNA]</scope>
    <source>
        <strain evidence="3">CECT 8655</strain>
    </source>
</reference>
<keyword evidence="3" id="KW-1185">Reference proteome</keyword>
<comment type="caution">
    <text evidence="2">The sequence shown here is derived from an EMBL/GenBank/DDBJ whole genome shotgun (WGS) entry which is preliminary data.</text>
</comment>
<name>A0ABV8RCS7_9FLAO</name>
<feature type="chain" id="PRO_5045613342" evidence="1">
    <location>
        <begin position="21"/>
        <end position="132"/>
    </location>
</feature>
<feature type="signal peptide" evidence="1">
    <location>
        <begin position="1"/>
        <end position="20"/>
    </location>
</feature>